<evidence type="ECO:0000259" key="2">
    <source>
        <dbReference type="Pfam" id="PF21112"/>
    </source>
</evidence>
<sequence length="128" mass="12550">MIQTPITIGTMAALAISLAALGAGASANAAGTDIACGVSTKTEHGMLAVEGVLQSPTALNGEYRFALKSSGGGGSTNVSQGGAFSAAPDAAVSLGRVMVNAGSKIDVDFSVTANGKQLDCSQQFAART</sequence>
<protein>
    <recommendedName>
        <fullName evidence="2">CsgH-like domain-containing protein</fullName>
    </recommendedName>
</protein>
<dbReference type="OrthoDB" id="7950928at2"/>
<feature type="chain" id="PRO_5019464217" description="CsgH-like domain-containing protein" evidence="1">
    <location>
        <begin position="30"/>
        <end position="128"/>
    </location>
</feature>
<proteinExistence type="predicted"/>
<dbReference type="Pfam" id="PF21112">
    <property type="entry name" value="CsgH"/>
    <property type="match status" value="1"/>
</dbReference>
<dbReference type="AlphaFoldDB" id="A0A447IG36"/>
<reference evidence="3 4" key="1">
    <citation type="submission" date="2018-12" db="EMBL/GenBank/DDBJ databases">
        <authorList>
            <person name="Criscuolo A."/>
        </authorList>
    </citation>
    <scope>NUCLEOTIDE SEQUENCE [LARGE SCALE GENOMIC DNA]</scope>
    <source>
        <strain evidence="3">ACIP1116281</strain>
    </source>
</reference>
<dbReference type="InterPro" id="IPR048632">
    <property type="entry name" value="CsgH-like"/>
</dbReference>
<keyword evidence="1" id="KW-0732">Signal</keyword>
<name>A0A447IG36_9HYPH</name>
<dbReference type="InterPro" id="IPR047726">
    <property type="entry name" value="CsgH_dom"/>
</dbReference>
<accession>A0A447IG36</accession>
<dbReference type="NCBIfam" id="NF041112">
    <property type="entry name" value="chap_CsgH_alph"/>
    <property type="match status" value="1"/>
</dbReference>
<dbReference type="InterPro" id="IPR053722">
    <property type="entry name" value="Curli_assembly_CsgC/AgfC"/>
</dbReference>
<dbReference type="Gene3D" id="2.60.40.2420">
    <property type="match status" value="1"/>
</dbReference>
<evidence type="ECO:0000313" key="3">
    <source>
        <dbReference type="EMBL" id="VDS06439.1"/>
    </source>
</evidence>
<gene>
    <name evidence="3" type="ORF">DEVEQU_03603</name>
</gene>
<evidence type="ECO:0000256" key="1">
    <source>
        <dbReference type="SAM" id="SignalP"/>
    </source>
</evidence>
<keyword evidence="4" id="KW-1185">Reference proteome</keyword>
<feature type="domain" description="CsgH-like" evidence="2">
    <location>
        <begin position="34"/>
        <end position="120"/>
    </location>
</feature>
<dbReference type="Proteomes" id="UP000268844">
    <property type="component" value="Unassembled WGS sequence"/>
</dbReference>
<evidence type="ECO:0000313" key="4">
    <source>
        <dbReference type="Proteomes" id="UP000268844"/>
    </source>
</evidence>
<dbReference type="RefSeq" id="WP_126151956.1">
    <property type="nucleotide sequence ID" value="NZ_JBHTMH010000001.1"/>
</dbReference>
<feature type="signal peptide" evidence="1">
    <location>
        <begin position="1"/>
        <end position="29"/>
    </location>
</feature>
<organism evidence="3 4">
    <name type="scientific">Devosia equisanguinis</name>
    <dbReference type="NCBI Taxonomy" id="2490941"/>
    <lineage>
        <taxon>Bacteria</taxon>
        <taxon>Pseudomonadati</taxon>
        <taxon>Pseudomonadota</taxon>
        <taxon>Alphaproteobacteria</taxon>
        <taxon>Hyphomicrobiales</taxon>
        <taxon>Devosiaceae</taxon>
        <taxon>Devosia</taxon>
    </lineage>
</organism>
<dbReference type="EMBL" id="UZWD01000049">
    <property type="protein sequence ID" value="VDS06439.1"/>
    <property type="molecule type" value="Genomic_DNA"/>
</dbReference>